<proteinExistence type="predicted"/>
<evidence type="ECO:0000313" key="2">
    <source>
        <dbReference type="EMBL" id="ETO33408.1"/>
    </source>
</evidence>
<accession>X6P5M2</accession>
<dbReference type="InterPro" id="IPR001611">
    <property type="entry name" value="Leu-rich_rpt"/>
</dbReference>
<gene>
    <name evidence="2" type="ORF">RFI_03697</name>
</gene>
<dbReference type="PANTHER" id="PTHR48059:SF30">
    <property type="entry name" value="OS06G0587000 PROTEIN"/>
    <property type="match status" value="1"/>
</dbReference>
<dbReference type="OMA" id="WILYLYE"/>
<reference evidence="2 3" key="1">
    <citation type="journal article" date="2013" name="Curr. Biol.">
        <title>The Genome of the Foraminiferan Reticulomyxa filosa.</title>
        <authorList>
            <person name="Glockner G."/>
            <person name="Hulsmann N."/>
            <person name="Schleicher M."/>
            <person name="Noegel A.A."/>
            <person name="Eichinger L."/>
            <person name="Gallinger C."/>
            <person name="Pawlowski J."/>
            <person name="Sierra R."/>
            <person name="Euteneuer U."/>
            <person name="Pillet L."/>
            <person name="Moustafa A."/>
            <person name="Platzer M."/>
            <person name="Groth M."/>
            <person name="Szafranski K."/>
            <person name="Schliwa M."/>
        </authorList>
    </citation>
    <scope>NUCLEOTIDE SEQUENCE [LARGE SCALE GENOMIC DNA]</scope>
</reference>
<name>X6P5M2_RETFI</name>
<keyword evidence="3" id="KW-1185">Reference proteome</keyword>
<dbReference type="Pfam" id="PF00560">
    <property type="entry name" value="LRR_1"/>
    <property type="match status" value="2"/>
</dbReference>
<dbReference type="Gene3D" id="3.80.10.10">
    <property type="entry name" value="Ribonuclease Inhibitor"/>
    <property type="match status" value="3"/>
</dbReference>
<comment type="caution">
    <text evidence="2">The sequence shown here is derived from an EMBL/GenBank/DDBJ whole genome shotgun (WGS) entry which is preliminary data.</text>
</comment>
<comment type="subcellular location">
    <subcellularLocation>
        <location evidence="1">Cell envelope</location>
    </subcellularLocation>
</comment>
<dbReference type="OrthoDB" id="676979at2759"/>
<dbReference type="AlphaFoldDB" id="X6P5M2"/>
<dbReference type="EMBL" id="ASPP01003411">
    <property type="protein sequence ID" value="ETO33408.1"/>
    <property type="molecule type" value="Genomic_DNA"/>
</dbReference>
<dbReference type="SUPFAM" id="SSF52058">
    <property type="entry name" value="L domain-like"/>
    <property type="match status" value="1"/>
</dbReference>
<evidence type="ECO:0008006" key="4">
    <source>
        <dbReference type="Google" id="ProtNLM"/>
    </source>
</evidence>
<sequence>MYIYVCVEIVIFCGNSLTGTIPPEIGNLQLEYLSLSFNELTTNKKKKKLGCHYFSFLNSLNGTIPPEIGNLINLQMLYLYSMNGTIPPEIGKLTLLNDLALSKSQLSKRRHFVMLILLEVPLIQLQNNFFLKKSNNDTVQTNIPCAICKYYRLSGTIPPEIGHLARLEELVLNGNQLSGTIPKEIGNLRKLWILYLYENKLSLIFFFKRRQI</sequence>
<organism evidence="2 3">
    <name type="scientific">Reticulomyxa filosa</name>
    <dbReference type="NCBI Taxonomy" id="46433"/>
    <lineage>
        <taxon>Eukaryota</taxon>
        <taxon>Sar</taxon>
        <taxon>Rhizaria</taxon>
        <taxon>Retaria</taxon>
        <taxon>Foraminifera</taxon>
        <taxon>Monothalamids</taxon>
        <taxon>Reticulomyxidae</taxon>
        <taxon>Reticulomyxa</taxon>
    </lineage>
</organism>
<dbReference type="PANTHER" id="PTHR48059">
    <property type="entry name" value="POLYGALACTURONASE INHIBITOR 1"/>
    <property type="match status" value="1"/>
</dbReference>
<dbReference type="InterPro" id="IPR032675">
    <property type="entry name" value="LRR_dom_sf"/>
</dbReference>
<protein>
    <recommendedName>
        <fullName evidence="4">L domain-like protein</fullName>
    </recommendedName>
</protein>
<evidence type="ECO:0000313" key="3">
    <source>
        <dbReference type="Proteomes" id="UP000023152"/>
    </source>
</evidence>
<dbReference type="InterPro" id="IPR051848">
    <property type="entry name" value="PGIP"/>
</dbReference>
<dbReference type="Proteomes" id="UP000023152">
    <property type="component" value="Unassembled WGS sequence"/>
</dbReference>
<evidence type="ECO:0000256" key="1">
    <source>
        <dbReference type="ARBA" id="ARBA00004196"/>
    </source>
</evidence>